<evidence type="ECO:0000313" key="4">
    <source>
        <dbReference type="EMBL" id="CAK9090950.1"/>
    </source>
</evidence>
<evidence type="ECO:0000256" key="3">
    <source>
        <dbReference type="ARBA" id="ARBA00022640"/>
    </source>
</evidence>
<proteinExistence type="predicted"/>
<dbReference type="EMBL" id="CAXAMN010024917">
    <property type="protein sequence ID" value="CAK9090950.1"/>
    <property type="molecule type" value="Genomic_DNA"/>
</dbReference>
<gene>
    <name evidence="4" type="ORF">CCMP2556_LOCUS43655</name>
</gene>
<accession>A0ABP0QSV7</accession>
<evidence type="ECO:0000313" key="5">
    <source>
        <dbReference type="Proteomes" id="UP001642484"/>
    </source>
</evidence>
<keyword evidence="5" id="KW-1185">Reference proteome</keyword>
<reference evidence="4 5" key="1">
    <citation type="submission" date="2024-02" db="EMBL/GenBank/DDBJ databases">
        <authorList>
            <person name="Chen Y."/>
            <person name="Shah S."/>
            <person name="Dougan E. K."/>
            <person name="Thang M."/>
            <person name="Chan C."/>
        </authorList>
    </citation>
    <scope>NUCLEOTIDE SEQUENCE [LARGE SCALE GENOMIC DNA]</scope>
</reference>
<dbReference type="Gene3D" id="1.10.3460.10">
    <property type="entry name" value="Chlorophyll a/b binding protein domain"/>
    <property type="match status" value="1"/>
</dbReference>
<comment type="subcellular location">
    <subcellularLocation>
        <location evidence="1">Plastid</location>
        <location evidence="1">Chloroplast</location>
    </subcellularLocation>
</comment>
<comment type="caution">
    <text evidence="4">The sequence shown here is derived from an EMBL/GenBank/DDBJ whole genome shotgun (WGS) entry which is preliminary data.</text>
</comment>
<dbReference type="InterPro" id="IPR022796">
    <property type="entry name" value="Chloroa_b-bind"/>
</dbReference>
<evidence type="ECO:0000256" key="1">
    <source>
        <dbReference type="ARBA" id="ARBA00004229"/>
    </source>
</evidence>
<dbReference type="Pfam" id="PF00504">
    <property type="entry name" value="Chloroa_b-bind"/>
    <property type="match status" value="1"/>
</dbReference>
<protein>
    <submittedName>
        <fullName evidence="4">Uncharacterized protein</fullName>
    </submittedName>
</protein>
<organism evidence="4 5">
    <name type="scientific">Durusdinium trenchii</name>
    <dbReference type="NCBI Taxonomy" id="1381693"/>
    <lineage>
        <taxon>Eukaryota</taxon>
        <taxon>Sar</taxon>
        <taxon>Alveolata</taxon>
        <taxon>Dinophyceae</taxon>
        <taxon>Suessiales</taxon>
        <taxon>Symbiodiniaceae</taxon>
        <taxon>Durusdinium</taxon>
    </lineage>
</organism>
<sequence>MLVNRLGGNGVFALGHLHRADLLFFFPGFESVPSGLAFAVTAPGSYGFIGLFALSGALELGLWTESDDKEPGNFGDPVGFNQYTQEMRERELNNGRFAMFAAIGIIAAELYTGKDAVEQFGL</sequence>
<name>A0ABP0QSV7_9DINO</name>
<dbReference type="Proteomes" id="UP001642484">
    <property type="component" value="Unassembled WGS sequence"/>
</dbReference>
<keyword evidence="2" id="KW-0150">Chloroplast</keyword>
<keyword evidence="3" id="KW-0934">Plastid</keyword>
<dbReference type="SUPFAM" id="SSF103511">
    <property type="entry name" value="Chlorophyll a-b binding protein"/>
    <property type="match status" value="1"/>
</dbReference>
<evidence type="ECO:0000256" key="2">
    <source>
        <dbReference type="ARBA" id="ARBA00022528"/>
    </source>
</evidence>